<dbReference type="InterPro" id="IPR018673">
    <property type="entry name" value="DUF2141"/>
</dbReference>
<gene>
    <name evidence="2" type="ORF">D1164_02410</name>
    <name evidence="1" type="ORF">D1164_15360</name>
</gene>
<dbReference type="OrthoDB" id="9788332at2"/>
<evidence type="ECO:0000313" key="2">
    <source>
        <dbReference type="EMBL" id="RIH66820.1"/>
    </source>
</evidence>
<name>A0A399D9P0_9BACT</name>
<reference evidence="2 3" key="1">
    <citation type="journal article" date="2015" name="Int. J. Syst. Evol. Microbiol.">
        <title>Mariniphaga sediminis sp. nov., isolated from coastal sediment.</title>
        <authorList>
            <person name="Wang F.Q."/>
            <person name="Shen Q.Y."/>
            <person name="Chen G.J."/>
            <person name="Du Z.J."/>
        </authorList>
    </citation>
    <scope>NUCLEOTIDE SEQUENCE [LARGE SCALE GENOMIC DNA]</scope>
    <source>
        <strain evidence="2 3">SY21</strain>
    </source>
</reference>
<evidence type="ECO:0000313" key="1">
    <source>
        <dbReference type="EMBL" id="RIH64304.1"/>
    </source>
</evidence>
<evidence type="ECO:0000313" key="3">
    <source>
        <dbReference type="Proteomes" id="UP000266441"/>
    </source>
</evidence>
<dbReference type="Pfam" id="PF09912">
    <property type="entry name" value="DUF2141"/>
    <property type="match status" value="1"/>
</dbReference>
<dbReference type="Proteomes" id="UP000266441">
    <property type="component" value="Unassembled WGS sequence"/>
</dbReference>
<dbReference type="AlphaFoldDB" id="A0A399D9P0"/>
<sequence length="143" mass="16165">MVGLLWGVFLFSSFSLPEKGKYSLTIEADNLRNSKGIVQFALYNSPNSFPDENYKNYYRKLTAKIEDGFSFVTFENLPSGKYAVHILHDEDENGKIKKGLMLPKEGVGFSNYESIGIFNNPNFTDAGIILKSDTTIRVNVIYM</sequence>
<proteinExistence type="predicted"/>
<reference evidence="2" key="2">
    <citation type="submission" date="2018-08" db="EMBL/GenBank/DDBJ databases">
        <authorList>
            <person name="Ferrada E.E."/>
            <person name="Latorre B.A."/>
        </authorList>
    </citation>
    <scope>NUCLEOTIDE SEQUENCE</scope>
    <source>
        <strain evidence="2">SY21</strain>
    </source>
</reference>
<organism evidence="2 3">
    <name type="scientific">Mariniphaga sediminis</name>
    <dbReference type="NCBI Taxonomy" id="1628158"/>
    <lineage>
        <taxon>Bacteria</taxon>
        <taxon>Pseudomonadati</taxon>
        <taxon>Bacteroidota</taxon>
        <taxon>Bacteroidia</taxon>
        <taxon>Marinilabiliales</taxon>
        <taxon>Prolixibacteraceae</taxon>
        <taxon>Mariniphaga</taxon>
    </lineage>
</organism>
<comment type="caution">
    <text evidence="2">The sequence shown here is derived from an EMBL/GenBank/DDBJ whole genome shotgun (WGS) entry which is preliminary data.</text>
</comment>
<accession>A0A399D9P0</accession>
<protein>
    <submittedName>
        <fullName evidence="2">DUF2141 domain-containing protein</fullName>
    </submittedName>
</protein>
<dbReference type="EMBL" id="QWET01000002">
    <property type="protein sequence ID" value="RIH66820.1"/>
    <property type="molecule type" value="Genomic_DNA"/>
</dbReference>
<dbReference type="EMBL" id="QWET01000012">
    <property type="protein sequence ID" value="RIH64304.1"/>
    <property type="molecule type" value="Genomic_DNA"/>
</dbReference>
<keyword evidence="3" id="KW-1185">Reference proteome</keyword>